<dbReference type="AlphaFoldDB" id="A8NQE9"/>
<dbReference type="HOGENOM" id="CLU_1875335_0_0_1"/>
<protein>
    <submittedName>
        <fullName evidence="1">Uncharacterized protein</fullName>
    </submittedName>
</protein>
<dbReference type="Proteomes" id="UP000001861">
    <property type="component" value="Unassembled WGS sequence"/>
</dbReference>
<proteinExistence type="predicted"/>
<evidence type="ECO:0000313" key="1">
    <source>
        <dbReference type="EMBL" id="EAU86326.2"/>
    </source>
</evidence>
<sequence>MQQEGAMGCTAAVPTWKKEDAARGSQETRWAVDLRCQNANASATAIGDGSICVSTPDTPEAVNFNSAKWTTSALQARSDEAHHNHACAEPDVVGFKTPDGKKHLIKVPEGHGQLEYISQLLEAEDYAALTSYEHVE</sequence>
<dbReference type="GeneID" id="6012073"/>
<evidence type="ECO:0000313" key="2">
    <source>
        <dbReference type="Proteomes" id="UP000001861"/>
    </source>
</evidence>
<comment type="caution">
    <text evidence="1">The sequence shown here is derived from an EMBL/GenBank/DDBJ whole genome shotgun (WGS) entry which is preliminary data.</text>
</comment>
<dbReference type="OrthoDB" id="2961306at2759"/>
<dbReference type="VEuPathDB" id="FungiDB:CC1G_08050"/>
<dbReference type="EMBL" id="AACS02000008">
    <property type="protein sequence ID" value="EAU86326.2"/>
    <property type="molecule type" value="Genomic_DNA"/>
</dbReference>
<dbReference type="KEGG" id="cci:CC1G_08050"/>
<keyword evidence="2" id="KW-1185">Reference proteome</keyword>
<organism evidence="1 2">
    <name type="scientific">Coprinopsis cinerea (strain Okayama-7 / 130 / ATCC MYA-4618 / FGSC 9003)</name>
    <name type="common">Inky cap fungus</name>
    <name type="synonym">Hormographiella aspergillata</name>
    <dbReference type="NCBI Taxonomy" id="240176"/>
    <lineage>
        <taxon>Eukaryota</taxon>
        <taxon>Fungi</taxon>
        <taxon>Dikarya</taxon>
        <taxon>Basidiomycota</taxon>
        <taxon>Agaricomycotina</taxon>
        <taxon>Agaricomycetes</taxon>
        <taxon>Agaricomycetidae</taxon>
        <taxon>Agaricales</taxon>
        <taxon>Agaricineae</taxon>
        <taxon>Psathyrellaceae</taxon>
        <taxon>Coprinopsis</taxon>
    </lineage>
</organism>
<name>A8NQE9_COPC7</name>
<accession>A8NQE9</accession>
<gene>
    <name evidence="1" type="ORF">CC1G_08050</name>
</gene>
<dbReference type="RefSeq" id="XP_001835541.2">
    <property type="nucleotide sequence ID" value="XM_001835489.2"/>
</dbReference>
<reference evidence="1 2" key="1">
    <citation type="journal article" date="2010" name="Proc. Natl. Acad. Sci. U.S.A.">
        <title>Insights into evolution of multicellular fungi from the assembled chromosomes of the mushroom Coprinopsis cinerea (Coprinus cinereus).</title>
        <authorList>
            <person name="Stajich J.E."/>
            <person name="Wilke S.K."/>
            <person name="Ahren D."/>
            <person name="Au C.H."/>
            <person name="Birren B.W."/>
            <person name="Borodovsky M."/>
            <person name="Burns C."/>
            <person name="Canback B."/>
            <person name="Casselton L.A."/>
            <person name="Cheng C.K."/>
            <person name="Deng J."/>
            <person name="Dietrich F.S."/>
            <person name="Fargo D.C."/>
            <person name="Farman M.L."/>
            <person name="Gathman A.C."/>
            <person name="Goldberg J."/>
            <person name="Guigo R."/>
            <person name="Hoegger P.J."/>
            <person name="Hooker J.B."/>
            <person name="Huggins A."/>
            <person name="James T.Y."/>
            <person name="Kamada T."/>
            <person name="Kilaru S."/>
            <person name="Kodira C."/>
            <person name="Kues U."/>
            <person name="Kupfer D."/>
            <person name="Kwan H.S."/>
            <person name="Lomsadze A."/>
            <person name="Li W."/>
            <person name="Lilly W.W."/>
            <person name="Ma L.J."/>
            <person name="Mackey A.J."/>
            <person name="Manning G."/>
            <person name="Martin F."/>
            <person name="Muraguchi H."/>
            <person name="Natvig D.O."/>
            <person name="Palmerini H."/>
            <person name="Ramesh M.A."/>
            <person name="Rehmeyer C.J."/>
            <person name="Roe B.A."/>
            <person name="Shenoy N."/>
            <person name="Stanke M."/>
            <person name="Ter-Hovhannisyan V."/>
            <person name="Tunlid A."/>
            <person name="Velagapudi R."/>
            <person name="Vision T.J."/>
            <person name="Zeng Q."/>
            <person name="Zolan M.E."/>
            <person name="Pukkila P.J."/>
        </authorList>
    </citation>
    <scope>NUCLEOTIDE SEQUENCE [LARGE SCALE GENOMIC DNA]</scope>
    <source>
        <strain evidence="2">Okayama-7 / 130 / ATCC MYA-4618 / FGSC 9003</strain>
    </source>
</reference>
<dbReference type="InParanoid" id="A8NQE9"/>